<protein>
    <submittedName>
        <fullName evidence="1">Uncharacterized protein</fullName>
    </submittedName>
</protein>
<proteinExistence type="predicted"/>
<reference evidence="1" key="1">
    <citation type="submission" date="2020-05" db="EMBL/GenBank/DDBJ databases">
        <authorList>
            <person name="Chiriac C."/>
            <person name="Salcher M."/>
            <person name="Ghai R."/>
            <person name="Kavagutti S V."/>
        </authorList>
    </citation>
    <scope>NUCLEOTIDE SEQUENCE</scope>
</reference>
<accession>A0A6J5T0F2</accession>
<gene>
    <name evidence="1" type="ORF">UFOVP1636_168</name>
</gene>
<sequence>MKEIVVHTFAVDAGVDDFVVYAAAPLYDWETSEAGQWVIGHAVEKPRWERAIDPNNYNYSFKVIAKLHPKDITYFCLRWL</sequence>
<evidence type="ECO:0000313" key="1">
    <source>
        <dbReference type="EMBL" id="CAB4221165.1"/>
    </source>
</evidence>
<dbReference type="EMBL" id="LR797503">
    <property type="protein sequence ID" value="CAB4221165.1"/>
    <property type="molecule type" value="Genomic_DNA"/>
</dbReference>
<name>A0A6J5T0F2_9CAUD</name>
<organism evidence="1">
    <name type="scientific">uncultured Caudovirales phage</name>
    <dbReference type="NCBI Taxonomy" id="2100421"/>
    <lineage>
        <taxon>Viruses</taxon>
        <taxon>Duplodnaviria</taxon>
        <taxon>Heunggongvirae</taxon>
        <taxon>Uroviricota</taxon>
        <taxon>Caudoviricetes</taxon>
        <taxon>Peduoviridae</taxon>
        <taxon>Maltschvirus</taxon>
        <taxon>Maltschvirus maltsch</taxon>
    </lineage>
</organism>